<dbReference type="CDD" id="cd01920">
    <property type="entry name" value="cyclophilin_EcCYP_like"/>
    <property type="match status" value="1"/>
</dbReference>
<reference evidence="5" key="1">
    <citation type="journal article" date="2014" name="Front. Microbiol.">
        <title>High frequency of phylogenetically diverse reductive dehalogenase-homologous genes in deep subseafloor sedimentary metagenomes.</title>
        <authorList>
            <person name="Kawai M."/>
            <person name="Futagami T."/>
            <person name="Toyoda A."/>
            <person name="Takaki Y."/>
            <person name="Nishi S."/>
            <person name="Hori S."/>
            <person name="Arai W."/>
            <person name="Tsubouchi T."/>
            <person name="Morono Y."/>
            <person name="Uchiyama I."/>
            <person name="Ito T."/>
            <person name="Fujiyama A."/>
            <person name="Inagaki F."/>
            <person name="Takami H."/>
        </authorList>
    </citation>
    <scope>NUCLEOTIDE SEQUENCE</scope>
    <source>
        <strain evidence="5">Expedition CK06-06</strain>
    </source>
</reference>
<dbReference type="GO" id="GO:0003755">
    <property type="term" value="F:peptidyl-prolyl cis-trans isomerase activity"/>
    <property type="evidence" value="ECO:0007669"/>
    <property type="project" value="UniProtKB-KW"/>
</dbReference>
<dbReference type="InterPro" id="IPR002130">
    <property type="entry name" value="Cyclophilin-type_PPIase_dom"/>
</dbReference>
<evidence type="ECO:0000313" key="5">
    <source>
        <dbReference type="EMBL" id="GAH48963.1"/>
    </source>
</evidence>
<feature type="domain" description="PPIase cyclophilin-type" evidence="4">
    <location>
        <begin position="11"/>
        <end position="168"/>
    </location>
</feature>
<accession>X1HUM5</accession>
<dbReference type="PIRSF" id="PIRSF001467">
    <property type="entry name" value="Peptidylpro_ismrse"/>
    <property type="match status" value="1"/>
</dbReference>
<keyword evidence="2" id="KW-0697">Rotamase</keyword>
<protein>
    <recommendedName>
        <fullName evidence="1">peptidylprolyl isomerase</fullName>
        <ecNumber evidence="1">5.2.1.8</ecNumber>
    </recommendedName>
</protein>
<evidence type="ECO:0000256" key="3">
    <source>
        <dbReference type="ARBA" id="ARBA00023235"/>
    </source>
</evidence>
<dbReference type="InterPro" id="IPR029000">
    <property type="entry name" value="Cyclophilin-like_dom_sf"/>
</dbReference>
<evidence type="ECO:0000256" key="2">
    <source>
        <dbReference type="ARBA" id="ARBA00023110"/>
    </source>
</evidence>
<dbReference type="InterPro" id="IPR044665">
    <property type="entry name" value="E_coli_cyclophilin_A-like"/>
</dbReference>
<gene>
    <name evidence="5" type="ORF">S03H2_31494</name>
</gene>
<dbReference type="InterPro" id="IPR024936">
    <property type="entry name" value="Cyclophilin-type_PPIase"/>
</dbReference>
<proteinExistence type="predicted"/>
<keyword evidence="3" id="KW-0413">Isomerase</keyword>
<dbReference type="SUPFAM" id="SSF50891">
    <property type="entry name" value="Cyclophilin-like"/>
    <property type="match status" value="1"/>
</dbReference>
<dbReference type="EC" id="5.2.1.8" evidence="1"/>
<dbReference type="PANTHER" id="PTHR43246">
    <property type="entry name" value="PEPTIDYL-PROLYL CIS-TRANS ISOMERASE CYP38, CHLOROPLASTIC"/>
    <property type="match status" value="1"/>
</dbReference>
<dbReference type="AlphaFoldDB" id="X1HUM5"/>
<name>X1HUM5_9ZZZZ</name>
<dbReference type="Gene3D" id="2.40.100.10">
    <property type="entry name" value="Cyclophilin-like"/>
    <property type="match status" value="1"/>
</dbReference>
<dbReference type="Pfam" id="PF00160">
    <property type="entry name" value="Pro_isomerase"/>
    <property type="match status" value="1"/>
</dbReference>
<sequence>MDIGPKKVKLETSMGDIVIELNEEAAPVTVKNFLQYVQEGFFDGTIFHRVKRTNPAMIQGGGFTADMVQKKPHPPIVNEAGNGLKNDRGTIAMARTPEPDSATSQFFINHKNNDFLNYVENRNPGYAVFGKVIEGMETVDKIAVVKTATRMGMDDVPIEPVVIKSAKVVSGK</sequence>
<dbReference type="PROSITE" id="PS50072">
    <property type="entry name" value="CSA_PPIASE_2"/>
    <property type="match status" value="1"/>
</dbReference>
<evidence type="ECO:0000259" key="4">
    <source>
        <dbReference type="PROSITE" id="PS50072"/>
    </source>
</evidence>
<organism evidence="5">
    <name type="scientific">marine sediment metagenome</name>
    <dbReference type="NCBI Taxonomy" id="412755"/>
    <lineage>
        <taxon>unclassified sequences</taxon>
        <taxon>metagenomes</taxon>
        <taxon>ecological metagenomes</taxon>
    </lineage>
</organism>
<evidence type="ECO:0000256" key="1">
    <source>
        <dbReference type="ARBA" id="ARBA00013194"/>
    </source>
</evidence>
<comment type="caution">
    <text evidence="5">The sequence shown here is derived from an EMBL/GenBank/DDBJ whole genome shotgun (WGS) entry which is preliminary data.</text>
</comment>
<dbReference type="EMBL" id="BARU01019097">
    <property type="protein sequence ID" value="GAH48963.1"/>
    <property type="molecule type" value="Genomic_DNA"/>
</dbReference>